<gene>
    <name evidence="5" type="ORF">IEO70_01075</name>
</gene>
<protein>
    <submittedName>
        <fullName evidence="5">Toxic anion resistance protein</fullName>
    </submittedName>
</protein>
<dbReference type="Pfam" id="PF05816">
    <property type="entry name" value="TelA"/>
    <property type="match status" value="1"/>
</dbReference>
<evidence type="ECO:0000256" key="1">
    <source>
        <dbReference type="ARBA" id="ARBA00005541"/>
    </source>
</evidence>
<dbReference type="PIRSF" id="PIRSF026508">
    <property type="entry name" value="TelA"/>
    <property type="match status" value="1"/>
</dbReference>
<feature type="region of interest" description="Disordered" evidence="4">
    <location>
        <begin position="1"/>
        <end position="20"/>
    </location>
</feature>
<dbReference type="PANTHER" id="PTHR38432:SF1">
    <property type="entry name" value="TELA-LIKE PROTEIN SAOUHSC_01408"/>
    <property type="match status" value="1"/>
</dbReference>
<dbReference type="AlphaFoldDB" id="A0A927H8X6"/>
<keyword evidence="3" id="KW-0175">Coiled coil</keyword>
<keyword evidence="6" id="KW-1185">Reference proteome</keyword>
<sequence length="391" mass="44424">MSENKELNKSTDLDDLLSDPFGSEVLVKPVPQEVQTPSDKPRRLLDVLPEENREKAIQLAKQIDPTDQQAMILYGTQAQSKLMNFSHAMIDQVQKKDIGEVGEILSDLMKRLETIKPDELQEKRGFVSRLFGKVSSTIQETLTKYQKTSTQIDRISVQLTHAKNTLLKDVGMLEQLYDKNKDYFQALNIYIAAAELKIEEMNTKIIPELKAKAVETGDQMAVQEVNDMMQFVDRLEKRKYDLELSRQITIQSAPQIRLIQNTNQTLAEKIQSSIMTAIPLWKNQVAIALALLRQQSAVNAQNQVAKTTNELLLKNSEMLKVNTIETAKANERGLVDLETLKKTQENLITALEETLRIQSEGRVQRQQAQTELVAMEEDLKNKLLNIAPPQN</sequence>
<evidence type="ECO:0000256" key="3">
    <source>
        <dbReference type="SAM" id="Coils"/>
    </source>
</evidence>
<dbReference type="PANTHER" id="PTHR38432">
    <property type="entry name" value="TELA-LIKE PROTEIN SAOUHSC_01408"/>
    <property type="match status" value="1"/>
</dbReference>
<dbReference type="Proteomes" id="UP000602076">
    <property type="component" value="Unassembled WGS sequence"/>
</dbReference>
<name>A0A927H8X6_9BACI</name>
<evidence type="ECO:0000313" key="5">
    <source>
        <dbReference type="EMBL" id="MBD3106970.1"/>
    </source>
</evidence>
<dbReference type="InterPro" id="IPR008863">
    <property type="entry name" value="Toxic_anion-R_TelA"/>
</dbReference>
<reference evidence="5" key="1">
    <citation type="submission" date="2020-09" db="EMBL/GenBank/DDBJ databases">
        <title>Bacillus faecalis sp. nov., a moderately halophilic bacterium isolated from cow faeces.</title>
        <authorList>
            <person name="Jiang L."/>
            <person name="Lee J."/>
        </authorList>
    </citation>
    <scope>NUCLEOTIDE SEQUENCE</scope>
    <source>
        <strain evidence="5">AGMB 02131</strain>
    </source>
</reference>
<accession>A0A927H8X6</accession>
<comment type="similarity">
    <text evidence="1 2">Belongs to the TelA family.</text>
</comment>
<proteinExistence type="inferred from homology"/>
<organism evidence="5 6">
    <name type="scientific">Peribacillus faecalis</name>
    <dbReference type="NCBI Taxonomy" id="2772559"/>
    <lineage>
        <taxon>Bacteria</taxon>
        <taxon>Bacillati</taxon>
        <taxon>Bacillota</taxon>
        <taxon>Bacilli</taxon>
        <taxon>Bacillales</taxon>
        <taxon>Bacillaceae</taxon>
        <taxon>Peribacillus</taxon>
    </lineage>
</organism>
<feature type="compositionally biased region" description="Basic and acidic residues" evidence="4">
    <location>
        <begin position="1"/>
        <end position="12"/>
    </location>
</feature>
<dbReference type="EMBL" id="JACXSI010000001">
    <property type="protein sequence ID" value="MBD3106970.1"/>
    <property type="molecule type" value="Genomic_DNA"/>
</dbReference>
<feature type="coiled-coil region" evidence="3">
    <location>
        <begin position="334"/>
        <end position="385"/>
    </location>
</feature>
<evidence type="ECO:0000313" key="6">
    <source>
        <dbReference type="Proteomes" id="UP000602076"/>
    </source>
</evidence>
<comment type="caution">
    <text evidence="5">The sequence shown here is derived from an EMBL/GenBank/DDBJ whole genome shotgun (WGS) entry which is preliminary data.</text>
</comment>
<evidence type="ECO:0000256" key="4">
    <source>
        <dbReference type="SAM" id="MobiDB-lite"/>
    </source>
</evidence>
<evidence type="ECO:0000256" key="2">
    <source>
        <dbReference type="PIRNR" id="PIRNR026508"/>
    </source>
</evidence>
<dbReference type="RefSeq" id="WP_190996505.1">
    <property type="nucleotide sequence ID" value="NZ_JACXSI010000001.1"/>
</dbReference>